<dbReference type="RefSeq" id="WP_317980123.1">
    <property type="nucleotide sequence ID" value="NZ_BTCL01000007.1"/>
</dbReference>
<name>A0ABQ6NMB4_9BACL</name>
<organism evidence="1 2">
    <name type="scientific">Paenibacillus glycanilyticus</name>
    <dbReference type="NCBI Taxonomy" id="126569"/>
    <lineage>
        <taxon>Bacteria</taxon>
        <taxon>Bacillati</taxon>
        <taxon>Bacillota</taxon>
        <taxon>Bacilli</taxon>
        <taxon>Bacillales</taxon>
        <taxon>Paenibacillaceae</taxon>
        <taxon>Paenibacillus</taxon>
    </lineage>
</organism>
<reference evidence="1 2" key="1">
    <citation type="submission" date="2023-05" db="EMBL/GenBank/DDBJ databases">
        <title>Draft genome of Paenibacillus sp. CCS26.</title>
        <authorList>
            <person name="Akita H."/>
            <person name="Shinto Y."/>
            <person name="Kimura Z."/>
        </authorList>
    </citation>
    <scope>NUCLEOTIDE SEQUENCE [LARGE SCALE GENOMIC DNA]</scope>
    <source>
        <strain evidence="1 2">CCS26</strain>
    </source>
</reference>
<evidence type="ECO:0000313" key="1">
    <source>
        <dbReference type="EMBL" id="GMK45367.1"/>
    </source>
</evidence>
<dbReference type="EMBL" id="BTCL01000007">
    <property type="protein sequence ID" value="GMK45367.1"/>
    <property type="molecule type" value="Genomic_DNA"/>
</dbReference>
<accession>A0ABQ6NMB4</accession>
<dbReference type="Proteomes" id="UP001285921">
    <property type="component" value="Unassembled WGS sequence"/>
</dbReference>
<proteinExistence type="predicted"/>
<comment type="caution">
    <text evidence="1">The sequence shown here is derived from an EMBL/GenBank/DDBJ whole genome shotgun (WGS) entry which is preliminary data.</text>
</comment>
<keyword evidence="2" id="KW-1185">Reference proteome</keyword>
<evidence type="ECO:0000313" key="2">
    <source>
        <dbReference type="Proteomes" id="UP001285921"/>
    </source>
</evidence>
<gene>
    <name evidence="1" type="ORF">PghCCS26_24950</name>
</gene>
<protein>
    <submittedName>
        <fullName evidence="1">Uncharacterized protein</fullName>
    </submittedName>
</protein>
<sequence>MQRYHYLAHCRHGVDPSVYFRDVASELQERMKEAVVHHLSLFHYGSKLFLYYESPLMDADPHALFKRCESGLEQWPGTDTPRRWVPMMDIFHYQQPAGAEHWRRIHLSPQPYARIARLKPEQVASYIFYHYQYQEERPGDGDKYGMISLYENLLFFYSESPATIEPPPYAGKLDTANTPSDWQAAMDPHFLMWDQDAGKSLTWLEIPLLLQLEGKAYGKEHAR</sequence>